<comment type="catalytic activity">
    <reaction evidence="15">
        <text>L-threonyl-[protein] + ATP = O-phospho-L-threonyl-[protein] + ADP + H(+)</text>
        <dbReference type="Rhea" id="RHEA:46608"/>
        <dbReference type="Rhea" id="RHEA-COMP:11060"/>
        <dbReference type="Rhea" id="RHEA-COMP:11605"/>
        <dbReference type="ChEBI" id="CHEBI:15378"/>
        <dbReference type="ChEBI" id="CHEBI:30013"/>
        <dbReference type="ChEBI" id="CHEBI:30616"/>
        <dbReference type="ChEBI" id="CHEBI:61977"/>
        <dbReference type="ChEBI" id="CHEBI:456216"/>
        <dbReference type="EC" id="2.7.11.12"/>
    </reaction>
</comment>
<evidence type="ECO:0000256" key="15">
    <source>
        <dbReference type="ARBA" id="ARBA00047298"/>
    </source>
</evidence>
<dbReference type="Gene3D" id="2.60.120.10">
    <property type="entry name" value="Jelly Rolls"/>
    <property type="match status" value="4"/>
</dbReference>
<dbReference type="PANTHER" id="PTHR24353">
    <property type="entry name" value="CYCLIC NUCLEOTIDE-DEPENDENT PROTEIN KINASE"/>
    <property type="match status" value="1"/>
</dbReference>
<feature type="binding site" evidence="17">
    <location>
        <position position="595"/>
    </location>
    <ligand>
        <name>ATP</name>
        <dbReference type="ChEBI" id="CHEBI:30616"/>
    </ligand>
</feature>
<dbReference type="Gene3D" id="1.10.510.10">
    <property type="entry name" value="Transferase(Phosphotransferase) domain 1"/>
    <property type="match status" value="1"/>
</dbReference>
<feature type="domain" description="Cyclic nucleotide-binding" evidence="19">
    <location>
        <begin position="207"/>
        <end position="306"/>
    </location>
</feature>
<evidence type="ECO:0000256" key="10">
    <source>
        <dbReference type="ARBA" id="ARBA00022777"/>
    </source>
</evidence>
<evidence type="ECO:0000256" key="2">
    <source>
        <dbReference type="ARBA" id="ARBA00006352"/>
    </source>
</evidence>
<dbReference type="PANTHER" id="PTHR24353:SF37">
    <property type="entry name" value="CAMP-DEPENDENT PROTEIN KINASE CATALYTIC SUBUNIT PRKX"/>
    <property type="match status" value="1"/>
</dbReference>
<keyword evidence="10" id="KW-0418">Kinase</keyword>
<dbReference type="InterPro" id="IPR017441">
    <property type="entry name" value="Protein_kinase_ATP_BS"/>
</dbReference>
<evidence type="ECO:0000259" key="18">
    <source>
        <dbReference type="PROSITE" id="PS50011"/>
    </source>
</evidence>
<evidence type="ECO:0000256" key="12">
    <source>
        <dbReference type="ARBA" id="ARBA00022842"/>
    </source>
</evidence>
<dbReference type="InterPro" id="IPR008271">
    <property type="entry name" value="Ser/Thr_kinase_AS"/>
</dbReference>
<evidence type="ECO:0000256" key="7">
    <source>
        <dbReference type="ARBA" id="ARBA00022679"/>
    </source>
</evidence>
<evidence type="ECO:0000256" key="3">
    <source>
        <dbReference type="ARBA" id="ARBA00012428"/>
    </source>
</evidence>
<keyword evidence="13" id="KW-0142">cGMP-binding</keyword>
<evidence type="ECO:0000313" key="22">
    <source>
        <dbReference type="Proteomes" id="UP000187209"/>
    </source>
</evidence>
<dbReference type="PROSITE" id="PS00108">
    <property type="entry name" value="PROTEIN_KINASE_ST"/>
    <property type="match status" value="1"/>
</dbReference>
<protein>
    <recommendedName>
        <fullName evidence="14">cGMP-dependent protein kinase</fullName>
        <ecNumber evidence="3">2.7.11.12</ecNumber>
    </recommendedName>
</protein>
<comment type="caution">
    <text evidence="21">The sequence shown here is derived from an EMBL/GenBank/DDBJ whole genome shotgun (WGS) entry which is preliminary data.</text>
</comment>
<feature type="domain" description="Protein kinase" evidence="18">
    <location>
        <begin position="566"/>
        <end position="818"/>
    </location>
</feature>
<keyword evidence="8" id="KW-0479">Metal-binding</keyword>
<dbReference type="PROSITE" id="PS00107">
    <property type="entry name" value="PROTEIN_KINASE_ATP"/>
    <property type="match status" value="1"/>
</dbReference>
<evidence type="ECO:0000256" key="5">
    <source>
        <dbReference type="ARBA" id="ARBA00022527"/>
    </source>
</evidence>
<dbReference type="InterPro" id="IPR018488">
    <property type="entry name" value="cNMP-bd_CS"/>
</dbReference>
<sequence>MGCAGTKYKKIKPVESKQMTTSLMSLSIRKKSVFNRSMERKRSKYKELLDNQLKYSLEDFELITGILETREKNPLEKVEIRKVLIDHFLFNSLPIKSINALTINFYLYNYDEGKTVFIQYSIGQYFYIINSGSVEIIINDVTRSVLTKGECFGEIALLHDTLRTATVKTLEPTSLWVLSREAFKNAIHSVSKSKYSDNKSFLDNSPIFKILTPVQKLLMLDLLVSQDFKAGDKIIQENDPGDIFYIIKKGHVSCSIKNMEIRKLGPGEFFGEQALIYNTQRTATVKALSKLSVLSIGSEDLHDVLGSKFQDIIYRNSQRIAFERSSVFKSLTPAQHEKCLHFIKIESYGQDEIVFRKGDIKGKKIYFVLKGEIRSEFNILNVFDCIGDIELRKGLGKYSENWVTTADTDLAVITREDVEKCIGGDLETTISFNDLISVLRRVNIFRALSQEKLEGLIGYLKVVEFQAEEIIFQQGDTGESFFIVKEGQVEVFKDGVYLRMIAKDDFFGERSIMFNEPRTATVKAKVLTKCWTLGKGDFLNILDEPIQRQLTRRIELQNDGIGLSDLALVREIGRGNFGKVFLVYDVQKQVPYALKSISRWKINEYKIFDNVLLERQILLQLDHPMLMKLVKTFKDYHRVYFLCEFVRGIDLFDVMRELEQIDEEKSVFYISCLLLVLKFLHERRIVYRDLKPENVMIDEEGYPKLIDFGTAKIIKNRTFTVMGTPHYMAPEIIKGTGYGIEADLWSLGVMLYEFLFCSLPFADDEQDTFKIYKRIQEDSLRLPLPSTKFGCRSLLEKLLNKNPSMRGNCESVMKHGWFFGVNWDKFLAKQNKAPYIPDISDPIGDLASVNIEGETLPDIRTQIYELEIKEPVPEITKNQAPKDWDADF</sequence>
<dbReference type="PROSITE" id="PS51285">
    <property type="entry name" value="AGC_KINASE_CTER"/>
    <property type="match status" value="1"/>
</dbReference>
<name>A0A1R2CEG8_9CILI</name>
<keyword evidence="7" id="KW-0808">Transferase</keyword>
<evidence type="ECO:0000256" key="4">
    <source>
        <dbReference type="ARBA" id="ARBA00022490"/>
    </source>
</evidence>
<comment type="catalytic activity">
    <reaction evidence="16">
        <text>L-seryl-[protein] + ATP = O-phospho-L-seryl-[protein] + ADP + H(+)</text>
        <dbReference type="Rhea" id="RHEA:17989"/>
        <dbReference type="Rhea" id="RHEA-COMP:9863"/>
        <dbReference type="Rhea" id="RHEA-COMP:11604"/>
        <dbReference type="ChEBI" id="CHEBI:15378"/>
        <dbReference type="ChEBI" id="CHEBI:29999"/>
        <dbReference type="ChEBI" id="CHEBI:30616"/>
        <dbReference type="ChEBI" id="CHEBI:83421"/>
        <dbReference type="ChEBI" id="CHEBI:456216"/>
        <dbReference type="EC" id="2.7.11.12"/>
    </reaction>
</comment>
<dbReference type="AlphaFoldDB" id="A0A1R2CEG8"/>
<feature type="domain" description="Cyclic nucleotide-binding" evidence="19">
    <location>
        <begin position="89"/>
        <end position="204"/>
    </location>
</feature>
<evidence type="ECO:0000256" key="13">
    <source>
        <dbReference type="ARBA" id="ARBA00022992"/>
    </source>
</evidence>
<dbReference type="InterPro" id="IPR000961">
    <property type="entry name" value="AGC-kinase_C"/>
</dbReference>
<keyword evidence="22" id="KW-1185">Reference proteome</keyword>
<dbReference type="GO" id="GO:0030553">
    <property type="term" value="F:cGMP binding"/>
    <property type="evidence" value="ECO:0007669"/>
    <property type="project" value="UniProtKB-KW"/>
</dbReference>
<feature type="domain" description="Cyclic nucleotide-binding" evidence="19">
    <location>
        <begin position="444"/>
        <end position="542"/>
    </location>
</feature>
<dbReference type="InterPro" id="IPR000719">
    <property type="entry name" value="Prot_kinase_dom"/>
</dbReference>
<dbReference type="Gene3D" id="3.30.200.20">
    <property type="entry name" value="Phosphorylase Kinase, domain 1"/>
    <property type="match status" value="1"/>
</dbReference>
<dbReference type="GO" id="GO:0004692">
    <property type="term" value="F:cGMP-dependent protein kinase activity"/>
    <property type="evidence" value="ECO:0007669"/>
    <property type="project" value="UniProtKB-EC"/>
</dbReference>
<evidence type="ECO:0000256" key="16">
    <source>
        <dbReference type="ARBA" id="ARBA00047462"/>
    </source>
</evidence>
<dbReference type="InterPro" id="IPR000595">
    <property type="entry name" value="cNMP-bd_dom"/>
</dbReference>
<dbReference type="EMBL" id="MPUH01000178">
    <property type="protein sequence ID" value="OMJ87393.1"/>
    <property type="molecule type" value="Genomic_DNA"/>
</dbReference>
<dbReference type="SUPFAM" id="SSF56112">
    <property type="entry name" value="Protein kinase-like (PK-like)"/>
    <property type="match status" value="1"/>
</dbReference>
<reference evidence="21 22" key="1">
    <citation type="submission" date="2016-11" db="EMBL/GenBank/DDBJ databases">
        <title>The macronuclear genome of Stentor coeruleus: a giant cell with tiny introns.</title>
        <authorList>
            <person name="Slabodnick M."/>
            <person name="Ruby J.G."/>
            <person name="Reiff S.B."/>
            <person name="Swart E.C."/>
            <person name="Gosai S."/>
            <person name="Prabakaran S."/>
            <person name="Witkowska E."/>
            <person name="Larue G.E."/>
            <person name="Fisher S."/>
            <person name="Freeman R.M."/>
            <person name="Gunawardena J."/>
            <person name="Chu W."/>
            <person name="Stover N.A."/>
            <person name="Gregory B.D."/>
            <person name="Nowacki M."/>
            <person name="Derisi J."/>
            <person name="Roy S.W."/>
            <person name="Marshall W.F."/>
            <person name="Sood P."/>
        </authorList>
    </citation>
    <scope>NUCLEOTIDE SEQUENCE [LARGE SCALE GENOMIC DNA]</scope>
    <source>
        <strain evidence="21">WM001</strain>
    </source>
</reference>
<dbReference type="SUPFAM" id="SSF51206">
    <property type="entry name" value="cAMP-binding domain-like"/>
    <property type="match status" value="4"/>
</dbReference>
<proteinExistence type="inferred from homology"/>
<dbReference type="EC" id="2.7.11.12" evidence="3"/>
<accession>A0A1R2CEG8</accession>
<feature type="domain" description="AGC-kinase C-terminal" evidence="20">
    <location>
        <begin position="819"/>
        <end position="888"/>
    </location>
</feature>
<dbReference type="GO" id="GO:0005952">
    <property type="term" value="C:cAMP-dependent protein kinase complex"/>
    <property type="evidence" value="ECO:0007669"/>
    <property type="project" value="TreeGrafter"/>
</dbReference>
<keyword evidence="11 17" id="KW-0067">ATP-binding</keyword>
<evidence type="ECO:0000256" key="6">
    <source>
        <dbReference type="ARBA" id="ARBA00022535"/>
    </source>
</evidence>
<dbReference type="GO" id="GO:0005524">
    <property type="term" value="F:ATP binding"/>
    <property type="evidence" value="ECO:0007669"/>
    <property type="project" value="UniProtKB-UniRule"/>
</dbReference>
<dbReference type="InterPro" id="IPR018490">
    <property type="entry name" value="cNMP-bd_dom_sf"/>
</dbReference>
<keyword evidence="12" id="KW-0460">Magnesium</keyword>
<dbReference type="GO" id="GO:0046872">
    <property type="term" value="F:metal ion binding"/>
    <property type="evidence" value="ECO:0007669"/>
    <property type="project" value="UniProtKB-KW"/>
</dbReference>
<dbReference type="PROSITE" id="PS50011">
    <property type="entry name" value="PROTEIN_KINASE_DOM"/>
    <property type="match status" value="1"/>
</dbReference>
<keyword evidence="9 17" id="KW-0547">Nucleotide-binding</keyword>
<gene>
    <name evidence="21" type="ORF">SteCoe_10900</name>
</gene>
<dbReference type="Pfam" id="PF00027">
    <property type="entry name" value="cNMP_binding"/>
    <property type="match status" value="3"/>
</dbReference>
<dbReference type="InterPro" id="IPR014710">
    <property type="entry name" value="RmlC-like_jellyroll"/>
</dbReference>
<dbReference type="SMART" id="SM00100">
    <property type="entry name" value="cNMP"/>
    <property type="match status" value="3"/>
</dbReference>
<comment type="similarity">
    <text evidence="2">Belongs to the protein kinase superfamily. AGC Ser/Thr protein kinase family. cGMP subfamily.</text>
</comment>
<dbReference type="Pfam" id="PF00069">
    <property type="entry name" value="Pkinase"/>
    <property type="match status" value="1"/>
</dbReference>
<comment type="cofactor">
    <cofactor evidence="1">
        <name>Mg(2+)</name>
        <dbReference type="ChEBI" id="CHEBI:18420"/>
    </cofactor>
</comment>
<dbReference type="CDD" id="cd00038">
    <property type="entry name" value="CAP_ED"/>
    <property type="match status" value="3"/>
</dbReference>
<evidence type="ECO:0000259" key="19">
    <source>
        <dbReference type="PROSITE" id="PS50042"/>
    </source>
</evidence>
<dbReference type="SMART" id="SM00220">
    <property type="entry name" value="S_TKc"/>
    <property type="match status" value="1"/>
</dbReference>
<evidence type="ECO:0000256" key="14">
    <source>
        <dbReference type="ARBA" id="ARBA00024113"/>
    </source>
</evidence>
<dbReference type="Proteomes" id="UP000187209">
    <property type="component" value="Unassembled WGS sequence"/>
</dbReference>
<keyword evidence="6" id="KW-0140">cGMP</keyword>
<dbReference type="PRINTS" id="PR00103">
    <property type="entry name" value="CAMPKINASE"/>
</dbReference>
<organism evidence="21 22">
    <name type="scientific">Stentor coeruleus</name>
    <dbReference type="NCBI Taxonomy" id="5963"/>
    <lineage>
        <taxon>Eukaryota</taxon>
        <taxon>Sar</taxon>
        <taxon>Alveolata</taxon>
        <taxon>Ciliophora</taxon>
        <taxon>Postciliodesmatophora</taxon>
        <taxon>Heterotrichea</taxon>
        <taxon>Heterotrichida</taxon>
        <taxon>Stentoridae</taxon>
        <taxon>Stentor</taxon>
    </lineage>
</organism>
<dbReference type="InterPro" id="IPR011009">
    <property type="entry name" value="Kinase-like_dom_sf"/>
</dbReference>
<evidence type="ECO:0000256" key="8">
    <source>
        <dbReference type="ARBA" id="ARBA00022723"/>
    </source>
</evidence>
<evidence type="ECO:0000313" key="21">
    <source>
        <dbReference type="EMBL" id="OMJ87393.1"/>
    </source>
</evidence>
<dbReference type="PROSITE" id="PS50042">
    <property type="entry name" value="CNMP_BINDING_3"/>
    <property type="match status" value="3"/>
</dbReference>
<evidence type="ECO:0000259" key="20">
    <source>
        <dbReference type="PROSITE" id="PS51285"/>
    </source>
</evidence>
<dbReference type="GO" id="GO:0004691">
    <property type="term" value="F:cAMP-dependent protein kinase activity"/>
    <property type="evidence" value="ECO:0007669"/>
    <property type="project" value="TreeGrafter"/>
</dbReference>
<keyword evidence="5" id="KW-0723">Serine/threonine-protein kinase</keyword>
<evidence type="ECO:0000256" key="11">
    <source>
        <dbReference type="ARBA" id="ARBA00022840"/>
    </source>
</evidence>
<keyword evidence="4" id="KW-0963">Cytoplasm</keyword>
<evidence type="ECO:0000256" key="9">
    <source>
        <dbReference type="ARBA" id="ARBA00022741"/>
    </source>
</evidence>
<evidence type="ECO:0000256" key="1">
    <source>
        <dbReference type="ARBA" id="ARBA00001946"/>
    </source>
</evidence>
<dbReference type="PROSITE" id="PS00889">
    <property type="entry name" value="CNMP_BINDING_2"/>
    <property type="match status" value="3"/>
</dbReference>
<evidence type="ECO:0000256" key="17">
    <source>
        <dbReference type="PROSITE-ProRule" id="PRU10141"/>
    </source>
</evidence>
<dbReference type="OrthoDB" id="100546at2759"/>